<keyword evidence="2" id="KW-0489">Methyltransferase</keyword>
<organism evidence="5">
    <name type="scientific">uncultured marine phage</name>
    <dbReference type="NCBI Taxonomy" id="707152"/>
    <lineage>
        <taxon>Viruses</taxon>
        <taxon>environmental samples</taxon>
    </lineage>
</organism>
<dbReference type="EMBL" id="OU342829">
    <property type="protein sequence ID" value="CAG7581802.1"/>
    <property type="molecule type" value="Genomic_DNA"/>
</dbReference>
<dbReference type="InterPro" id="IPR000398">
    <property type="entry name" value="Thymidylate_synthase"/>
</dbReference>
<reference evidence="5" key="1">
    <citation type="submission" date="2021-06" db="EMBL/GenBank/DDBJ databases">
        <authorList>
            <person name="Gannon L."/>
            <person name="Redgwell R T."/>
            <person name="Michniewski S."/>
            <person name="Harrison D C."/>
            <person name="Millard A."/>
        </authorList>
    </citation>
    <scope>NUCLEOTIDE SEQUENCE</scope>
</reference>
<dbReference type="InterPro" id="IPR023451">
    <property type="entry name" value="Thymidate_synth/dCMP_Mease_dom"/>
</dbReference>
<proteinExistence type="predicted"/>
<accession>A0A8D9C9Y7</accession>
<dbReference type="SUPFAM" id="SSF55831">
    <property type="entry name" value="Thymidylate synthase/dCMP hydroxymethylase"/>
    <property type="match status" value="1"/>
</dbReference>
<dbReference type="PANTHER" id="PTHR11548:SF1">
    <property type="entry name" value="THYMIDYLATE SYNTHASE 1"/>
    <property type="match status" value="1"/>
</dbReference>
<dbReference type="GO" id="GO:0032259">
    <property type="term" value="P:methylation"/>
    <property type="evidence" value="ECO:0007669"/>
    <property type="project" value="UniProtKB-KW"/>
</dbReference>
<gene>
    <name evidence="5" type="primary">124</name>
    <name evidence="5" type="ORF">SLAVMIC_01040</name>
</gene>
<dbReference type="Gene3D" id="3.30.572.10">
    <property type="entry name" value="Thymidylate synthase/dCMP hydroxymethylase domain"/>
    <property type="match status" value="1"/>
</dbReference>
<evidence type="ECO:0000256" key="1">
    <source>
        <dbReference type="ARBA" id="ARBA00011947"/>
    </source>
</evidence>
<dbReference type="GO" id="GO:0006231">
    <property type="term" value="P:dTMP biosynthetic process"/>
    <property type="evidence" value="ECO:0007669"/>
    <property type="project" value="InterPro"/>
</dbReference>
<dbReference type="PRINTS" id="PR00108">
    <property type="entry name" value="THYMDSNTHASE"/>
</dbReference>
<dbReference type="PANTHER" id="PTHR11548">
    <property type="entry name" value="THYMIDYLATE SYNTHASE 1"/>
    <property type="match status" value="1"/>
</dbReference>
<dbReference type="Pfam" id="PF00303">
    <property type="entry name" value="Thymidylat_synt"/>
    <property type="match status" value="1"/>
</dbReference>
<protein>
    <recommendedName>
        <fullName evidence="1">thymidylate synthase</fullName>
        <ecNumber evidence="1">2.1.1.45</ecNumber>
    </recommendedName>
</protein>
<dbReference type="GO" id="GO:0004799">
    <property type="term" value="F:thymidylate synthase activity"/>
    <property type="evidence" value="ECO:0007669"/>
    <property type="project" value="UniProtKB-EC"/>
</dbReference>
<dbReference type="EC" id="2.1.1.45" evidence="1"/>
<sequence length="277" mass="32245">MIKADKYYIKNLNKILKEGNKDLDPRPKYKDGTPAYTEFITGVFEEYNISKGEFPITTLRNTAVKTGIKEVLWIYQKQDSSLETAKEMGVNWWDEWDIGDGTIGQRYGSTVSRYDLMNKLLTSLETDPFSRRHIMNMFQEEDLNDTPGLFPCAYETIWSVRNVKDKLTLDLTLVQRSNDYIMAGYINKIQYVALQMMVAGHLGYEVGKFCHLVQNLHIYDRHEEAAMEILFDNRPLDVQPELILKEKKNFYEYTIDDFEVTGVSEIKKLSTKLEIAI</sequence>
<evidence type="ECO:0000256" key="2">
    <source>
        <dbReference type="ARBA" id="ARBA00022603"/>
    </source>
</evidence>
<evidence type="ECO:0000313" key="5">
    <source>
        <dbReference type="EMBL" id="CAG7581802.1"/>
    </source>
</evidence>
<keyword evidence="3" id="KW-0808">Transferase</keyword>
<dbReference type="CDD" id="cd00351">
    <property type="entry name" value="TS_Pyrimidine_HMase"/>
    <property type="match status" value="1"/>
</dbReference>
<dbReference type="InterPro" id="IPR045097">
    <property type="entry name" value="Thymidate_synth/dCMP_Mease"/>
</dbReference>
<dbReference type="InterPro" id="IPR036926">
    <property type="entry name" value="Thymidate_synth/dCMP_Mease_sf"/>
</dbReference>
<evidence type="ECO:0000256" key="3">
    <source>
        <dbReference type="ARBA" id="ARBA00022679"/>
    </source>
</evidence>
<evidence type="ECO:0000259" key="4">
    <source>
        <dbReference type="Pfam" id="PF00303"/>
    </source>
</evidence>
<feature type="domain" description="Thymidylate synthase/dCMP hydroxymethylase" evidence="4">
    <location>
        <begin position="7"/>
        <end position="272"/>
    </location>
</feature>
<name>A0A8D9C9Y7_9VIRU</name>